<accession>A0A7W7KQV0</accession>
<evidence type="ECO:0000313" key="1">
    <source>
        <dbReference type="EMBL" id="MBB4866889.1"/>
    </source>
</evidence>
<dbReference type="RefSeq" id="WP_184595839.1">
    <property type="nucleotide sequence ID" value="NZ_JACHLI010000032.1"/>
</dbReference>
<protein>
    <submittedName>
        <fullName evidence="1">Uncharacterized protein</fullName>
    </submittedName>
</protein>
<name>A0A7W7KQV0_PSENT</name>
<comment type="caution">
    <text evidence="1">The sequence shown here is derived from an EMBL/GenBank/DDBJ whole genome shotgun (WGS) entry which is preliminary data.</text>
</comment>
<dbReference type="EMBL" id="JACHLI010000032">
    <property type="protein sequence ID" value="MBB4866889.1"/>
    <property type="molecule type" value="Genomic_DNA"/>
</dbReference>
<dbReference type="AlphaFoldDB" id="A0A7W7KQV0"/>
<organism evidence="1 2">
    <name type="scientific">Pseudomonas nitroreducens</name>
    <dbReference type="NCBI Taxonomy" id="46680"/>
    <lineage>
        <taxon>Bacteria</taxon>
        <taxon>Pseudomonadati</taxon>
        <taxon>Pseudomonadota</taxon>
        <taxon>Gammaproteobacteria</taxon>
        <taxon>Pseudomonadales</taxon>
        <taxon>Pseudomonadaceae</taxon>
        <taxon>Pseudomonas</taxon>
    </lineage>
</organism>
<sequence length="280" mass="31462">MEVKASMIPAGDGEVLYLLNDYEGLSISGILKGPAGFDFEAQFEVFREEAYAKAESEGESFCYPSASDFEAWLRETGRLNPVPAVGVTITTRESLLRTPYEPSHWEDCPSCRKGKGDHCQGDILSHLNRQHICLKCTRCGFKWNHQAVPCDEKLPMVDDDGSFTRNGCVPYTVSKVTGIPFTTILPLCIERGWDESGMDYWKAIELMKKLGFNAYPRPLTMIQESGKKTLNRLLNALRPDRTYIVATHGHWLPVVKGQNLDNNETHLGTLVQMCWEVLPA</sequence>
<dbReference type="Proteomes" id="UP000566995">
    <property type="component" value="Unassembled WGS sequence"/>
</dbReference>
<reference evidence="1 2" key="1">
    <citation type="submission" date="2020-08" db="EMBL/GenBank/DDBJ databases">
        <title>Functional genomics of gut bacteria from endangered species of beetles.</title>
        <authorList>
            <person name="Carlos-Shanley C."/>
        </authorList>
    </citation>
    <scope>NUCLEOTIDE SEQUENCE [LARGE SCALE GENOMIC DNA]</scope>
    <source>
        <strain evidence="1 2">S00179</strain>
    </source>
</reference>
<evidence type="ECO:0000313" key="2">
    <source>
        <dbReference type="Proteomes" id="UP000566995"/>
    </source>
</evidence>
<proteinExistence type="predicted"/>
<gene>
    <name evidence="1" type="ORF">HNP46_005796</name>
</gene>